<dbReference type="PANTHER" id="PTHR43335">
    <property type="entry name" value="ABC TRANSPORTER, ATP-BINDING PROTEIN"/>
    <property type="match status" value="1"/>
</dbReference>
<proteinExistence type="inferred from homology"/>
<dbReference type="SUPFAM" id="SSF52540">
    <property type="entry name" value="P-loop containing nucleoside triphosphate hydrolases"/>
    <property type="match status" value="1"/>
</dbReference>
<dbReference type="EMBL" id="FOGK01000027">
    <property type="protein sequence ID" value="SER91508.1"/>
    <property type="molecule type" value="Genomic_DNA"/>
</dbReference>
<keyword evidence="3" id="KW-0547">Nucleotide-binding</keyword>
<dbReference type="Proteomes" id="UP000051749">
    <property type="component" value="Unassembled WGS sequence"/>
</dbReference>
<dbReference type="PROSITE" id="PS00211">
    <property type="entry name" value="ABC_TRANSPORTER_1"/>
    <property type="match status" value="1"/>
</dbReference>
<comment type="caution">
    <text evidence="6">The sequence shown here is derived from an EMBL/GenBank/DDBJ whole genome shotgun (WGS) entry which is preliminary data.</text>
</comment>
<evidence type="ECO:0000256" key="2">
    <source>
        <dbReference type="ARBA" id="ARBA00022448"/>
    </source>
</evidence>
<dbReference type="InterPro" id="IPR003439">
    <property type="entry name" value="ABC_transporter-like_ATP-bd"/>
</dbReference>
<protein>
    <submittedName>
        <fullName evidence="7">ABC-2 type transport system ATP-binding protein</fullName>
    </submittedName>
    <submittedName>
        <fullName evidence="6">Bacitracin ABC transporter ATP-binding protein BcrA</fullName>
    </submittedName>
</protein>
<dbReference type="STRING" id="319653.SAMN04487973_12718"/>
<comment type="similarity">
    <text evidence="1">Belongs to the ABC transporter superfamily.</text>
</comment>
<keyword evidence="4 6" id="KW-0067">ATP-binding</keyword>
<dbReference type="GO" id="GO:0016887">
    <property type="term" value="F:ATP hydrolysis activity"/>
    <property type="evidence" value="ECO:0007669"/>
    <property type="project" value="InterPro"/>
</dbReference>
<dbReference type="PROSITE" id="PS50893">
    <property type="entry name" value="ABC_TRANSPORTER_2"/>
    <property type="match status" value="1"/>
</dbReference>
<dbReference type="Pfam" id="PF00005">
    <property type="entry name" value="ABC_tran"/>
    <property type="match status" value="1"/>
</dbReference>
<name>A0A0R2JWK2_9LACO</name>
<dbReference type="Proteomes" id="UP000182818">
    <property type="component" value="Unassembled WGS sequence"/>
</dbReference>
<feature type="domain" description="ABC transporter" evidence="5">
    <location>
        <begin position="5"/>
        <end position="233"/>
    </location>
</feature>
<dbReference type="InterPro" id="IPR003593">
    <property type="entry name" value="AAA+_ATPase"/>
</dbReference>
<dbReference type="Gene3D" id="3.40.50.300">
    <property type="entry name" value="P-loop containing nucleotide triphosphate hydrolases"/>
    <property type="match status" value="1"/>
</dbReference>
<dbReference type="PATRIC" id="fig|319653.3.peg.1416"/>
<dbReference type="OrthoDB" id="9804819at2"/>
<keyword evidence="9" id="KW-1185">Reference proteome</keyword>
<evidence type="ECO:0000256" key="3">
    <source>
        <dbReference type="ARBA" id="ARBA00022741"/>
    </source>
</evidence>
<dbReference type="InterPro" id="IPR027417">
    <property type="entry name" value="P-loop_NTPase"/>
</dbReference>
<gene>
    <name evidence="6" type="ORF">IV87_GL001398</name>
    <name evidence="7" type="ORF">SAMN04487973_12718</name>
</gene>
<keyword evidence="2" id="KW-0813">Transport</keyword>
<dbReference type="InterPro" id="IPR017871">
    <property type="entry name" value="ABC_transporter-like_CS"/>
</dbReference>
<dbReference type="EMBL" id="JQBY01000031">
    <property type="protein sequence ID" value="KRN81355.1"/>
    <property type="molecule type" value="Genomic_DNA"/>
</dbReference>
<dbReference type="RefSeq" id="WP_057807829.1">
    <property type="nucleotide sequence ID" value="NZ_BJYP01000044.1"/>
</dbReference>
<reference evidence="6 8" key="1">
    <citation type="journal article" date="2015" name="Genome Announc.">
        <title>Expanding the biotechnology potential of lactobacilli through comparative genomics of 213 strains and associated genera.</title>
        <authorList>
            <person name="Sun Z."/>
            <person name="Harris H.M."/>
            <person name="McCann A."/>
            <person name="Guo C."/>
            <person name="Argimon S."/>
            <person name="Zhang W."/>
            <person name="Yang X."/>
            <person name="Jeffery I.B."/>
            <person name="Cooney J.C."/>
            <person name="Kagawa T.F."/>
            <person name="Liu W."/>
            <person name="Song Y."/>
            <person name="Salvetti E."/>
            <person name="Wrobel A."/>
            <person name="Rasinkangas P."/>
            <person name="Parkhill J."/>
            <person name="Rea M.C."/>
            <person name="O'Sullivan O."/>
            <person name="Ritari J."/>
            <person name="Douillard F.P."/>
            <person name="Paul Ross R."/>
            <person name="Yang R."/>
            <person name="Briner A.E."/>
            <person name="Felis G.E."/>
            <person name="de Vos W.M."/>
            <person name="Barrangou R."/>
            <person name="Klaenhammer T.R."/>
            <person name="Caufield P.W."/>
            <person name="Cui Y."/>
            <person name="Zhang H."/>
            <person name="O'Toole P.W."/>
        </authorList>
    </citation>
    <scope>NUCLEOTIDE SEQUENCE [LARGE SCALE GENOMIC DNA]</scope>
    <source>
        <strain evidence="6 8">DSM 22301</strain>
    </source>
</reference>
<dbReference type="GO" id="GO:0005524">
    <property type="term" value="F:ATP binding"/>
    <property type="evidence" value="ECO:0007669"/>
    <property type="project" value="UniProtKB-KW"/>
</dbReference>
<evidence type="ECO:0000313" key="7">
    <source>
        <dbReference type="EMBL" id="SER91508.1"/>
    </source>
</evidence>
<dbReference type="SMART" id="SM00382">
    <property type="entry name" value="AAA"/>
    <property type="match status" value="1"/>
</dbReference>
<organism evidence="6 8">
    <name type="scientific">Pediococcus ethanolidurans</name>
    <dbReference type="NCBI Taxonomy" id="319653"/>
    <lineage>
        <taxon>Bacteria</taxon>
        <taxon>Bacillati</taxon>
        <taxon>Bacillota</taxon>
        <taxon>Bacilli</taxon>
        <taxon>Lactobacillales</taxon>
        <taxon>Lactobacillaceae</taxon>
        <taxon>Pediococcus</taxon>
    </lineage>
</organism>
<evidence type="ECO:0000313" key="6">
    <source>
        <dbReference type="EMBL" id="KRN81355.1"/>
    </source>
</evidence>
<dbReference type="PANTHER" id="PTHR43335:SF8">
    <property type="entry name" value="ABC TRANSPORTER, ATP-BINDING PROTEIN"/>
    <property type="match status" value="1"/>
</dbReference>
<evidence type="ECO:0000259" key="5">
    <source>
        <dbReference type="PROSITE" id="PS50893"/>
    </source>
</evidence>
<evidence type="ECO:0000313" key="9">
    <source>
        <dbReference type="Proteomes" id="UP000182818"/>
    </source>
</evidence>
<reference evidence="7 9" key="2">
    <citation type="submission" date="2016-10" db="EMBL/GenBank/DDBJ databases">
        <authorList>
            <person name="Varghese N."/>
            <person name="Submissions S."/>
        </authorList>
    </citation>
    <scope>NUCLEOTIDE SEQUENCE [LARGE SCALE GENOMIC DNA]</scope>
    <source>
        <strain evidence="7 9">CGMCC 1.3889</strain>
    </source>
</reference>
<dbReference type="GeneID" id="76044426"/>
<evidence type="ECO:0000313" key="8">
    <source>
        <dbReference type="Proteomes" id="UP000051749"/>
    </source>
</evidence>
<accession>A0A0R2JWK2</accession>
<evidence type="ECO:0000256" key="1">
    <source>
        <dbReference type="ARBA" id="ARBA00005417"/>
    </source>
</evidence>
<dbReference type="AlphaFoldDB" id="A0A0R2JWK2"/>
<sequence length="308" mass="34543">MEDILKLDQVSKKFGHQSVLKDINITIHRGDIYGLIGRNGAGKTTILKTILKLIQPTSGQITLFGVTGGTAYIHQLSRTGSIIESPVAVDQLTAKQNLIYYSKIHGVVDPNAVNETLKFVGLDTTGKKKFKNFSLGMKQKMGLAIALLNKPDFLILDEPINGLDPIAIVEFRELLLKLNQTQQMTILISSHILEELYQLATRFGILNNGMIVKEITKQEFEAQSRRFIKLEVTDTNAATTVLRQMHCTNFKVINDHLIKIYQLDLSNDAIVTNLVSNHVQLVNISREGLNLEQYFKNLLDEPGDEHHV</sequence>
<evidence type="ECO:0000256" key="4">
    <source>
        <dbReference type="ARBA" id="ARBA00022840"/>
    </source>
</evidence>